<dbReference type="EMBL" id="JAAGBB010000039">
    <property type="protein sequence ID" value="MBR0667667.1"/>
    <property type="molecule type" value="Genomic_DNA"/>
</dbReference>
<name>A0ABS5F561_9PROT</name>
<organism evidence="1 2">
    <name type="scientific">Plastoroseomonas hellenica</name>
    <dbReference type="NCBI Taxonomy" id="2687306"/>
    <lineage>
        <taxon>Bacteria</taxon>
        <taxon>Pseudomonadati</taxon>
        <taxon>Pseudomonadota</taxon>
        <taxon>Alphaproteobacteria</taxon>
        <taxon>Acetobacterales</taxon>
        <taxon>Acetobacteraceae</taxon>
        <taxon>Plastoroseomonas</taxon>
    </lineage>
</organism>
<keyword evidence="2" id="KW-1185">Reference proteome</keyword>
<protein>
    <submittedName>
        <fullName evidence="1">ABC transporter substrate-binding protein</fullName>
    </submittedName>
</protein>
<dbReference type="Gene3D" id="3.40.50.2300">
    <property type="match status" value="2"/>
</dbReference>
<reference evidence="2" key="1">
    <citation type="journal article" date="2021" name="Syst. Appl. Microbiol.">
        <title>Roseomonas hellenica sp. nov., isolated from roots of wild-growing Alkanna tinctoria.</title>
        <authorList>
            <person name="Rat A."/>
            <person name="Naranjo H.D."/>
            <person name="Lebbe L."/>
            <person name="Cnockaert M."/>
            <person name="Krigas N."/>
            <person name="Grigoriadou K."/>
            <person name="Maloupa E."/>
            <person name="Willems A."/>
        </authorList>
    </citation>
    <scope>NUCLEOTIDE SEQUENCE [LARGE SCALE GENOMIC DNA]</scope>
    <source>
        <strain evidence="2">LMG 31523</strain>
    </source>
</reference>
<comment type="caution">
    <text evidence="1">The sequence shown here is derived from an EMBL/GenBank/DDBJ whole genome shotgun (WGS) entry which is preliminary data.</text>
</comment>
<dbReference type="RefSeq" id="WP_211855446.1">
    <property type="nucleotide sequence ID" value="NZ_JAAGBB010000039.1"/>
</dbReference>
<dbReference type="InterPro" id="IPR007487">
    <property type="entry name" value="ABC_transpt-TYRBP-like"/>
</dbReference>
<dbReference type="Proteomes" id="UP001196870">
    <property type="component" value="Unassembled WGS sequence"/>
</dbReference>
<evidence type="ECO:0000313" key="1">
    <source>
        <dbReference type="EMBL" id="MBR0667667.1"/>
    </source>
</evidence>
<gene>
    <name evidence="1" type="ORF">GXW71_25150</name>
</gene>
<dbReference type="PANTHER" id="PTHR35271:SF1">
    <property type="entry name" value="ABC TRANSPORTER, SUBSTRATE-BINDING LIPOPROTEIN"/>
    <property type="match status" value="1"/>
</dbReference>
<evidence type="ECO:0000313" key="2">
    <source>
        <dbReference type="Proteomes" id="UP001196870"/>
    </source>
</evidence>
<dbReference type="PANTHER" id="PTHR35271">
    <property type="entry name" value="ABC TRANSPORTER, SUBSTRATE-BINDING LIPOPROTEIN-RELATED"/>
    <property type="match status" value="1"/>
</dbReference>
<dbReference type="Pfam" id="PF04392">
    <property type="entry name" value="ABC_sub_bind"/>
    <property type="match status" value="1"/>
</dbReference>
<sequence>MTLPRRALLAAPALALARPAAGQARPFRIVMILFRGWEEACDGFRDYFAARRIPVELIVRDIGQDLGRVPAVIAETRAIRPDLVYVWGTSLAIAVLGPWDAPDPARHLTDFPVVFNIVTNPVGNRIVRSHDAPGRPVTGTEYIAPVEVQMRAMARYRTFTKVATTFNPNERNSLSVVRQMHEFLGGGVTELPVALDAGGRPDPASIPDIVAAAKRAGAEWLYIPPDTFLNDHRLALTQSALREALPCFSASERFVQFAEGLAGLVSRYYSVGAFTAFKAEQILRQGRAPETIPVETLTRFSFLIRMETARRLALYPPVGLLRVAETV</sequence>
<proteinExistence type="predicted"/>
<accession>A0ABS5F561</accession>